<dbReference type="InterPro" id="IPR001568">
    <property type="entry name" value="RNase_T2-like"/>
</dbReference>
<dbReference type="AlphaFoldDB" id="A0A1R3IEZ1"/>
<dbReference type="InterPro" id="IPR036430">
    <property type="entry name" value="RNase_T2-like_sf"/>
</dbReference>
<name>A0A1R3IEZ1_9ROSI</name>
<keyword evidence="8" id="KW-1185">Reference proteome</keyword>
<proteinExistence type="inferred from homology"/>
<reference evidence="8" key="1">
    <citation type="submission" date="2013-09" db="EMBL/GenBank/DDBJ databases">
        <title>Corchorus olitorius genome sequencing.</title>
        <authorList>
            <person name="Alam M."/>
            <person name="Haque M.S."/>
            <person name="Islam M.S."/>
            <person name="Emdad E.M."/>
            <person name="Islam M.M."/>
            <person name="Ahmed B."/>
            <person name="Halim A."/>
            <person name="Hossen Q.M.M."/>
            <person name="Hossain M.Z."/>
            <person name="Ahmed R."/>
            <person name="Khan M.M."/>
            <person name="Islam R."/>
            <person name="Rashid M.M."/>
            <person name="Khan S.A."/>
            <person name="Rahman M.S."/>
            <person name="Alam M."/>
            <person name="Yahiya A.S."/>
            <person name="Khan M.S."/>
            <person name="Azam M.S."/>
            <person name="Haque T."/>
            <person name="Lashkar M.Z.H."/>
            <person name="Akhand A.I."/>
            <person name="Morshed G."/>
            <person name="Roy S."/>
            <person name="Uddin K.S."/>
            <person name="Rabeya T."/>
            <person name="Hossain A.S."/>
            <person name="Chowdhury A."/>
            <person name="Snigdha A.R."/>
            <person name="Mortoza M.S."/>
            <person name="Matin S.A."/>
            <person name="Hoque S.M.E."/>
            <person name="Islam M.K."/>
            <person name="Roy D.K."/>
            <person name="Haider R."/>
            <person name="Moosa M.M."/>
            <person name="Elias S.M."/>
            <person name="Hasan A.M."/>
            <person name="Jahan S."/>
            <person name="Shafiuddin M."/>
            <person name="Mahmood N."/>
            <person name="Shommy N.S."/>
        </authorList>
    </citation>
    <scope>NUCLEOTIDE SEQUENCE [LARGE SCALE GENOMIC DNA]</scope>
    <source>
        <strain evidence="8">cv. O-4</strain>
    </source>
</reference>
<protein>
    <submittedName>
        <fullName evidence="7">Ribonuclease T2-like protein</fullName>
    </submittedName>
</protein>
<evidence type="ECO:0000313" key="7">
    <source>
        <dbReference type="EMBL" id="OMO81159.1"/>
    </source>
</evidence>
<evidence type="ECO:0000313" key="8">
    <source>
        <dbReference type="Proteomes" id="UP000187203"/>
    </source>
</evidence>
<gene>
    <name evidence="7" type="ORF">COLO4_23733</name>
</gene>
<dbReference type="Pfam" id="PF00445">
    <property type="entry name" value="Ribonuclease_T2"/>
    <property type="match status" value="1"/>
</dbReference>
<evidence type="ECO:0000256" key="1">
    <source>
        <dbReference type="ARBA" id="ARBA00007469"/>
    </source>
</evidence>
<dbReference type="Gene3D" id="3.90.730.10">
    <property type="entry name" value="Ribonuclease T2-like"/>
    <property type="match status" value="1"/>
</dbReference>
<dbReference type="GO" id="GO:0016787">
    <property type="term" value="F:hydrolase activity"/>
    <property type="evidence" value="ECO:0007669"/>
    <property type="project" value="UniProtKB-KW"/>
</dbReference>
<dbReference type="EMBL" id="AWUE01018336">
    <property type="protein sequence ID" value="OMO81159.1"/>
    <property type="molecule type" value="Genomic_DNA"/>
</dbReference>
<comment type="similarity">
    <text evidence="1 6">Belongs to the RNase T2 family.</text>
</comment>
<dbReference type="GO" id="GO:0003723">
    <property type="term" value="F:RNA binding"/>
    <property type="evidence" value="ECO:0007669"/>
    <property type="project" value="InterPro"/>
</dbReference>
<accession>A0A1R3IEZ1</accession>
<comment type="caution">
    <text evidence="7">The sequence shown here is derived from an EMBL/GenBank/DDBJ whole genome shotgun (WGS) entry which is preliminary data.</text>
</comment>
<evidence type="ECO:0000256" key="4">
    <source>
        <dbReference type="ARBA" id="ARBA00022801"/>
    </source>
</evidence>
<organism evidence="7 8">
    <name type="scientific">Corchorus olitorius</name>
    <dbReference type="NCBI Taxonomy" id="93759"/>
    <lineage>
        <taxon>Eukaryota</taxon>
        <taxon>Viridiplantae</taxon>
        <taxon>Streptophyta</taxon>
        <taxon>Embryophyta</taxon>
        <taxon>Tracheophyta</taxon>
        <taxon>Spermatophyta</taxon>
        <taxon>Magnoliopsida</taxon>
        <taxon>eudicotyledons</taxon>
        <taxon>Gunneridae</taxon>
        <taxon>Pentapetalae</taxon>
        <taxon>rosids</taxon>
        <taxon>malvids</taxon>
        <taxon>Malvales</taxon>
        <taxon>Malvaceae</taxon>
        <taxon>Grewioideae</taxon>
        <taxon>Apeibeae</taxon>
        <taxon>Corchorus</taxon>
    </lineage>
</organism>
<dbReference type="GO" id="GO:0033897">
    <property type="term" value="F:ribonuclease T2 activity"/>
    <property type="evidence" value="ECO:0007669"/>
    <property type="project" value="InterPro"/>
</dbReference>
<keyword evidence="5" id="KW-0456">Lyase</keyword>
<sequence length="136" mass="15823">MSLLWPNLNPFDDRKFWEDEWQLHGSCQNNDPYRYFSTAIALMKTIKLDQALKEKIQLGIIKPKALFISTIQEKVGNVTPILTCIKKDGVYLLKQIILCVDTLGKTFISCDQPMEQDYSCQGYNIKFPKFPDWIID</sequence>
<evidence type="ECO:0000256" key="2">
    <source>
        <dbReference type="ARBA" id="ARBA00022722"/>
    </source>
</evidence>
<dbReference type="PANTHER" id="PTHR11240">
    <property type="entry name" value="RIBONUCLEASE T2"/>
    <property type="match status" value="1"/>
</dbReference>
<dbReference type="OrthoDB" id="1706374at2759"/>
<dbReference type="GO" id="GO:0006401">
    <property type="term" value="P:RNA catabolic process"/>
    <property type="evidence" value="ECO:0007669"/>
    <property type="project" value="TreeGrafter"/>
</dbReference>
<keyword evidence="4" id="KW-0378">Hydrolase</keyword>
<dbReference type="GO" id="GO:0005576">
    <property type="term" value="C:extracellular region"/>
    <property type="evidence" value="ECO:0007669"/>
    <property type="project" value="TreeGrafter"/>
</dbReference>
<evidence type="ECO:0000256" key="6">
    <source>
        <dbReference type="RuleBase" id="RU004328"/>
    </source>
</evidence>
<keyword evidence="2" id="KW-0540">Nuclease</keyword>
<dbReference type="PANTHER" id="PTHR11240:SF75">
    <property type="entry name" value="RIBONUCLEASE 3"/>
    <property type="match status" value="1"/>
</dbReference>
<dbReference type="SUPFAM" id="SSF55895">
    <property type="entry name" value="Ribonuclease Rh-like"/>
    <property type="match status" value="1"/>
</dbReference>
<keyword evidence="3" id="KW-0255">Endonuclease</keyword>
<dbReference type="Proteomes" id="UP000187203">
    <property type="component" value="Unassembled WGS sequence"/>
</dbReference>
<evidence type="ECO:0000256" key="3">
    <source>
        <dbReference type="ARBA" id="ARBA00022759"/>
    </source>
</evidence>
<evidence type="ECO:0000256" key="5">
    <source>
        <dbReference type="ARBA" id="ARBA00023239"/>
    </source>
</evidence>